<dbReference type="EMBL" id="GHBR01000615">
    <property type="protein sequence ID" value="NDJ96132.1"/>
    <property type="molecule type" value="Transcribed_RNA"/>
</dbReference>
<dbReference type="InterPro" id="IPR036322">
    <property type="entry name" value="WD40_repeat_dom_sf"/>
</dbReference>
<evidence type="ECO:0000256" key="3">
    <source>
        <dbReference type="ARBA" id="ARBA00022737"/>
    </source>
</evidence>
<evidence type="ECO:0000256" key="2">
    <source>
        <dbReference type="ARBA" id="ARBA00022574"/>
    </source>
</evidence>
<keyword evidence="4" id="KW-0539">Nucleus</keyword>
<dbReference type="Pfam" id="PF00400">
    <property type="entry name" value="WD40"/>
    <property type="match status" value="2"/>
</dbReference>
<sequence length="210" mass="23807">MRTILMALELHDSKHALIQIRGEDGVDFGGALDVSTNITKMELNSLCKLYDKNIQRDWEFYIKENEITQSLEEIIDRLNINIECLIEIICRPKSYINVRTITRCTSSLPGHTAAITTLAFSPDARNLATGSGDTTVRLWDINTETPSFLLEGHKDWILALAWSPNSNLIVSGDKSGVIIIWNVSDGKQKFPALKNHKKWITYISWEPLHL</sequence>
<evidence type="ECO:0000256" key="5">
    <source>
        <dbReference type="PROSITE-ProRule" id="PRU00221"/>
    </source>
</evidence>
<dbReference type="PANTHER" id="PTHR19848:SF0">
    <property type="entry name" value="NOTCHLESS PROTEIN HOMOLOG 1"/>
    <property type="match status" value="1"/>
</dbReference>
<evidence type="ECO:0000256" key="4">
    <source>
        <dbReference type="ARBA" id="ARBA00023242"/>
    </source>
</evidence>
<name>A0A6B2FY53_MYXSQ</name>
<dbReference type="SMART" id="SM00320">
    <property type="entry name" value="WD40"/>
    <property type="match status" value="2"/>
</dbReference>
<keyword evidence="3" id="KW-0677">Repeat</keyword>
<evidence type="ECO:0000313" key="6">
    <source>
        <dbReference type="EMBL" id="NDJ96132.1"/>
    </source>
</evidence>
<dbReference type="PANTHER" id="PTHR19848">
    <property type="entry name" value="WD40 REPEAT PROTEIN"/>
    <property type="match status" value="1"/>
</dbReference>
<dbReference type="GO" id="GO:0007219">
    <property type="term" value="P:Notch signaling pathway"/>
    <property type="evidence" value="ECO:0007669"/>
    <property type="project" value="TreeGrafter"/>
</dbReference>
<comment type="subcellular location">
    <subcellularLocation>
        <location evidence="1">Nucleus</location>
    </subcellularLocation>
</comment>
<dbReference type="InterPro" id="IPR019775">
    <property type="entry name" value="WD40_repeat_CS"/>
</dbReference>
<feature type="repeat" description="WD" evidence="5">
    <location>
        <begin position="108"/>
        <end position="149"/>
    </location>
</feature>
<protein>
    <submittedName>
        <fullName evidence="6">Protein Notchless (Trinotate prediction)</fullName>
    </submittedName>
</protein>
<evidence type="ECO:0000256" key="1">
    <source>
        <dbReference type="ARBA" id="ARBA00004123"/>
    </source>
</evidence>
<dbReference type="SUPFAM" id="SSF50978">
    <property type="entry name" value="WD40 repeat-like"/>
    <property type="match status" value="1"/>
</dbReference>
<feature type="repeat" description="WD" evidence="5">
    <location>
        <begin position="150"/>
        <end position="191"/>
    </location>
</feature>
<dbReference type="GO" id="GO:0000027">
    <property type="term" value="P:ribosomal large subunit assembly"/>
    <property type="evidence" value="ECO:0007669"/>
    <property type="project" value="TreeGrafter"/>
</dbReference>
<dbReference type="InterPro" id="IPR015943">
    <property type="entry name" value="WD40/YVTN_repeat-like_dom_sf"/>
</dbReference>
<dbReference type="PROSITE" id="PS50082">
    <property type="entry name" value="WD_REPEATS_2"/>
    <property type="match status" value="2"/>
</dbReference>
<dbReference type="PROSITE" id="PS50294">
    <property type="entry name" value="WD_REPEATS_REGION"/>
    <property type="match status" value="2"/>
</dbReference>
<dbReference type="InterPro" id="IPR001680">
    <property type="entry name" value="WD40_rpt"/>
</dbReference>
<accession>A0A6B2FY53</accession>
<proteinExistence type="predicted"/>
<dbReference type="PROSITE" id="PS00678">
    <property type="entry name" value="WD_REPEATS_1"/>
    <property type="match status" value="1"/>
</dbReference>
<dbReference type="GO" id="GO:0005730">
    <property type="term" value="C:nucleolus"/>
    <property type="evidence" value="ECO:0007669"/>
    <property type="project" value="TreeGrafter"/>
</dbReference>
<organism evidence="6">
    <name type="scientific">Myxobolus squamalis</name>
    <name type="common">Myxosporean</name>
    <dbReference type="NCBI Taxonomy" id="59785"/>
    <lineage>
        <taxon>Eukaryota</taxon>
        <taxon>Metazoa</taxon>
        <taxon>Cnidaria</taxon>
        <taxon>Myxozoa</taxon>
        <taxon>Myxosporea</taxon>
        <taxon>Bivalvulida</taxon>
        <taxon>Platysporina</taxon>
        <taxon>Myxobolidae</taxon>
        <taxon>Myxobolus</taxon>
    </lineage>
</organism>
<keyword evidence="2 5" id="KW-0853">WD repeat</keyword>
<dbReference type="AlphaFoldDB" id="A0A6B2FY53"/>
<dbReference type="Gene3D" id="2.130.10.10">
    <property type="entry name" value="YVTN repeat-like/Quinoprotein amine dehydrogenase"/>
    <property type="match status" value="1"/>
</dbReference>
<reference evidence="6" key="1">
    <citation type="submission" date="2018-11" db="EMBL/GenBank/DDBJ databases">
        <title>Myxobolus squamalis genome and transcriptome.</title>
        <authorList>
            <person name="Yahalomi D."/>
            <person name="Atkinson S.D."/>
            <person name="Neuhof M."/>
            <person name="Chang E.S."/>
            <person name="Philippe H."/>
            <person name="Cartwright P."/>
            <person name="Bartholomew J.L."/>
            <person name="Huchon D."/>
        </authorList>
    </citation>
    <scope>NUCLEOTIDE SEQUENCE</scope>
    <source>
        <strain evidence="6">71B08</strain>
        <tissue evidence="6">Whole</tissue>
    </source>
</reference>